<dbReference type="Pfam" id="PF01103">
    <property type="entry name" value="Omp85"/>
    <property type="match status" value="1"/>
</dbReference>
<keyword evidence="2" id="KW-0472">Membrane</keyword>
<keyword evidence="6" id="KW-1185">Reference proteome</keyword>
<evidence type="ECO:0000313" key="5">
    <source>
        <dbReference type="EMBL" id="MBC6994031.1"/>
    </source>
</evidence>
<dbReference type="AlphaFoldDB" id="A0A923T7Z4"/>
<evidence type="ECO:0000313" key="6">
    <source>
        <dbReference type="Proteomes" id="UP000650081"/>
    </source>
</evidence>
<accession>A0A923T7Z4</accession>
<comment type="subcellular location">
    <subcellularLocation>
        <location evidence="1">Membrane</location>
    </subcellularLocation>
</comment>
<organism evidence="5 6">
    <name type="scientific">Neolewinella lacunae</name>
    <dbReference type="NCBI Taxonomy" id="1517758"/>
    <lineage>
        <taxon>Bacteria</taxon>
        <taxon>Pseudomonadati</taxon>
        <taxon>Bacteroidota</taxon>
        <taxon>Saprospiria</taxon>
        <taxon>Saprospirales</taxon>
        <taxon>Lewinellaceae</taxon>
        <taxon>Neolewinella</taxon>
    </lineage>
</organism>
<dbReference type="RefSeq" id="WP_187466122.1">
    <property type="nucleotide sequence ID" value="NZ_JACSIT010000085.1"/>
</dbReference>
<dbReference type="Gene3D" id="2.40.160.50">
    <property type="entry name" value="membrane protein fhac: a member of the omp85/tpsb transporter family"/>
    <property type="match status" value="1"/>
</dbReference>
<comment type="caution">
    <text evidence="5">The sequence shown here is derived from an EMBL/GenBank/DDBJ whole genome shotgun (WGS) entry which is preliminary data.</text>
</comment>
<protein>
    <submittedName>
        <fullName evidence="5">BamA/TamA family outer membrane protein</fullName>
    </submittedName>
</protein>
<feature type="domain" description="Bacterial surface antigen (D15)" evidence="4">
    <location>
        <begin position="187"/>
        <end position="361"/>
    </location>
</feature>
<dbReference type="Proteomes" id="UP000650081">
    <property type="component" value="Unassembled WGS sequence"/>
</dbReference>
<dbReference type="EMBL" id="JACSIT010000085">
    <property type="protein sequence ID" value="MBC6994031.1"/>
    <property type="molecule type" value="Genomic_DNA"/>
</dbReference>
<reference evidence="5" key="1">
    <citation type="submission" date="2020-08" db="EMBL/GenBank/DDBJ databases">
        <title>Lewinella bacteria from marine environments.</title>
        <authorList>
            <person name="Zhong Y."/>
        </authorList>
    </citation>
    <scope>NUCLEOTIDE SEQUENCE</scope>
    <source>
        <strain evidence="5">KCTC 42187</strain>
    </source>
</reference>
<dbReference type="InterPro" id="IPR000184">
    <property type="entry name" value="Bac_surfAg_D15"/>
</dbReference>
<sequence>MNKLLLAFTLLCALAWGKTQAQQRDFPTAARWSFAPVIGYAPETKWQFGINATLLYQGSRADSIARRSNANAVAILTTNQQYFFHTDHRTFLRGEKWFLPGEIDLYKFPQFYYGIGAEMPRSNEESIGLSYFQAQQQALFRIRPSVFVGGGLRYFNTFNLSWPEGGVLASENPAGLEGSSGLGPMASFLLDNRDDILTPTRNCFLNVTWEGYRKNWAGTHNFSRLTSDLRAYFPLDQKGKKVLAFQLLQTMTAGEVPFTELALLGGENTMRGIYRGRFRDRHLLAGQAEYRFGLLPWLGATTFVGLGNVSNQWLNFSAPWRMAGGVGLRFAVIPGENVALRMDIAFAEGGRNFYFGFAEAF</sequence>
<gene>
    <name evidence="5" type="ORF">H9S92_07650</name>
</gene>
<keyword evidence="3" id="KW-0732">Signal</keyword>
<evidence type="ECO:0000256" key="1">
    <source>
        <dbReference type="ARBA" id="ARBA00004370"/>
    </source>
</evidence>
<feature type="signal peptide" evidence="3">
    <location>
        <begin position="1"/>
        <end position="21"/>
    </location>
</feature>
<feature type="chain" id="PRO_5038117596" evidence="3">
    <location>
        <begin position="22"/>
        <end position="361"/>
    </location>
</feature>
<evidence type="ECO:0000256" key="3">
    <source>
        <dbReference type="SAM" id="SignalP"/>
    </source>
</evidence>
<dbReference type="GO" id="GO:0019867">
    <property type="term" value="C:outer membrane"/>
    <property type="evidence" value="ECO:0007669"/>
    <property type="project" value="InterPro"/>
</dbReference>
<evidence type="ECO:0000256" key="2">
    <source>
        <dbReference type="ARBA" id="ARBA00023136"/>
    </source>
</evidence>
<proteinExistence type="predicted"/>
<name>A0A923T7Z4_9BACT</name>
<evidence type="ECO:0000259" key="4">
    <source>
        <dbReference type="Pfam" id="PF01103"/>
    </source>
</evidence>